<dbReference type="UniPathway" id="UPA00219"/>
<dbReference type="Pfam" id="PF02875">
    <property type="entry name" value="Mur_ligase_C"/>
    <property type="match status" value="1"/>
</dbReference>
<keyword evidence="6 7" id="KW-0961">Cell wall biogenesis/degradation</keyword>
<dbReference type="EMBL" id="LNYC01000044">
    <property type="protein sequence ID" value="KTC99729.1"/>
    <property type="molecule type" value="Genomic_DNA"/>
</dbReference>
<protein>
    <recommendedName>
        <fullName evidence="7">UDP-N-acetylmuramoyl-L-alanyl-D-glutamate--2,6-diaminopimelate ligase</fullName>
        <ecNumber evidence="7">6.3.2.13</ecNumber>
    </recommendedName>
    <alternativeName>
        <fullName evidence="7">Meso-A2pm-adding enzyme</fullName>
    </alternativeName>
    <alternativeName>
        <fullName evidence="7">Meso-diaminopimelate-adding enzyme</fullName>
    </alternativeName>
    <alternativeName>
        <fullName evidence="7">UDP-MurNAc-L-Ala-D-Glu:meso-diaminopimelate ligase</fullName>
    </alternativeName>
    <alternativeName>
        <fullName evidence="7">UDP-MurNAc-tripeptide synthetase</fullName>
    </alternativeName>
    <alternativeName>
        <fullName evidence="7">UDP-N-acetylmuramyl-tripeptide synthetase</fullName>
    </alternativeName>
</protein>
<feature type="modified residue" description="N6-carboxylysine" evidence="7">
    <location>
        <position position="238"/>
    </location>
</feature>
<comment type="PTM">
    <text evidence="7">Carboxylation is probably crucial for Mg(2+) binding and, consequently, for the gamma-phosphate positioning of ATP.</text>
</comment>
<feature type="binding site" evidence="7">
    <location>
        <position position="476"/>
    </location>
    <ligand>
        <name>meso-2,6-diaminopimelate</name>
        <dbReference type="ChEBI" id="CHEBI:57791"/>
    </ligand>
</feature>
<feature type="binding site" evidence="7">
    <location>
        <position position="206"/>
    </location>
    <ligand>
        <name>UDP-N-acetyl-alpha-D-muramoyl-L-alanyl-D-glutamate</name>
        <dbReference type="ChEBI" id="CHEBI:83900"/>
    </ligand>
</feature>
<dbReference type="STRING" id="45065.Lgee_1221"/>
<dbReference type="InterPro" id="IPR013221">
    <property type="entry name" value="Mur_ligase_cen"/>
</dbReference>
<evidence type="ECO:0000259" key="10">
    <source>
        <dbReference type="Pfam" id="PF02875"/>
    </source>
</evidence>
<comment type="similarity">
    <text evidence="1 7">Belongs to the MurCDEF family. MurE subfamily.</text>
</comment>
<evidence type="ECO:0000256" key="3">
    <source>
        <dbReference type="ARBA" id="ARBA00022960"/>
    </source>
</evidence>
<dbReference type="Gene3D" id="3.40.1190.10">
    <property type="entry name" value="Mur-like, catalytic domain"/>
    <property type="match status" value="1"/>
</dbReference>
<keyword evidence="4 7" id="KW-0573">Peptidoglycan synthesis</keyword>
<feature type="domain" description="Mur ligase N-terminal catalytic" evidence="9">
    <location>
        <begin position="40"/>
        <end position="115"/>
    </location>
</feature>
<dbReference type="InterPro" id="IPR036615">
    <property type="entry name" value="Mur_ligase_C_dom_sf"/>
</dbReference>
<feature type="short sequence motif" description="Meso-diaminopimelate recognition motif" evidence="7">
    <location>
        <begin position="421"/>
        <end position="424"/>
    </location>
</feature>
<reference evidence="12 13" key="1">
    <citation type="submission" date="2015-11" db="EMBL/GenBank/DDBJ databases">
        <title>Genomic analysis of 38 Legionella species identifies large and diverse effector repertoires.</title>
        <authorList>
            <person name="Burstein D."/>
            <person name="Amaro F."/>
            <person name="Zusman T."/>
            <person name="Lifshitz Z."/>
            <person name="Cohen O."/>
            <person name="Gilbert J.A."/>
            <person name="Pupko T."/>
            <person name="Shuman H.A."/>
            <person name="Segal G."/>
        </authorList>
    </citation>
    <scope>NUCLEOTIDE SEQUENCE [LARGE SCALE GENOMIC DNA]</scope>
    <source>
        <strain evidence="12 13">ATCC 49504</strain>
    </source>
</reference>
<comment type="cofactor">
    <cofactor evidence="7">
        <name>Mg(2+)</name>
        <dbReference type="ChEBI" id="CHEBI:18420"/>
    </cofactor>
</comment>
<sequence length="503" mass="54310">MYRRMKRLREPENYLREASMKLSKLLEPFTTAASAPVDILGLSNDSRSVAPGDAFLAYKGALADGRDYIAKATAAGAAAILFDPENFNGELPEHIPAVPIEHLGARQAELASRFYGVPSERLAITGVTGTNGKTTIACQLAAAHSRLGAACSYIGTLGEGDVRALRPLANTTPDALAVQKLLYRFAEEGKKRVCMEVSSHALVLQRVACVRFESAIFTNLSHEHLDFHHTMDAYARAKAMLFETEGLRTALLNADDAATPFMRQHVVPGCEVLTYGLHNDADVFATDWQSTLGGSRLTVRSPWGKHEIALQSPGEFNLSNGLAVFASLLLAGYPVAEVEAIMPTLAPAPGRLERVASNPEVFVDYAHTPDALENVLKTLSALKQNRVIVVFGCGGDRDKTKRAEMGEIASRYADSVILTSDNPRSESPQAILDDICKGLHAETPVQCIPDRREAIRQALLQSAPDDMVLIAGKGHEATQEIKGVKTPFSDKAVVQALLQVSNA</sequence>
<dbReference type="InterPro" id="IPR035911">
    <property type="entry name" value="MurE/MurF_N"/>
</dbReference>
<keyword evidence="7" id="KW-0067">ATP-binding</keyword>
<gene>
    <name evidence="7 12" type="primary">murE</name>
    <name evidence="12" type="ORF">Lgee_1221</name>
</gene>
<dbReference type="InterPro" id="IPR005761">
    <property type="entry name" value="UDP-N-AcMur-Glu-dNH2Pim_ligase"/>
</dbReference>
<dbReference type="GO" id="GO:0008360">
    <property type="term" value="P:regulation of cell shape"/>
    <property type="evidence" value="ECO:0007669"/>
    <property type="project" value="UniProtKB-KW"/>
</dbReference>
<keyword evidence="7" id="KW-0963">Cytoplasm</keyword>
<evidence type="ECO:0000256" key="6">
    <source>
        <dbReference type="ARBA" id="ARBA00023316"/>
    </source>
</evidence>
<dbReference type="InterPro" id="IPR000713">
    <property type="entry name" value="Mur_ligase_N"/>
</dbReference>
<proteinExistence type="inferred from homology"/>
<dbReference type="PANTHER" id="PTHR23135">
    <property type="entry name" value="MUR LIGASE FAMILY MEMBER"/>
    <property type="match status" value="1"/>
</dbReference>
<dbReference type="InterPro" id="IPR004101">
    <property type="entry name" value="Mur_ligase_C"/>
</dbReference>
<evidence type="ECO:0000256" key="5">
    <source>
        <dbReference type="ARBA" id="ARBA00023306"/>
    </source>
</evidence>
<dbReference type="HAMAP" id="MF_00208">
    <property type="entry name" value="MurE"/>
    <property type="match status" value="1"/>
</dbReference>
<dbReference type="Pfam" id="PF01225">
    <property type="entry name" value="Mur_ligase"/>
    <property type="match status" value="1"/>
</dbReference>
<accession>A0A0W0TVI3</accession>
<dbReference type="PATRIC" id="fig|45065.4.peg.1315"/>
<evidence type="ECO:0000259" key="11">
    <source>
        <dbReference type="Pfam" id="PF08245"/>
    </source>
</evidence>
<evidence type="ECO:0000256" key="4">
    <source>
        <dbReference type="ARBA" id="ARBA00022984"/>
    </source>
</evidence>
<feature type="binding site" evidence="7">
    <location>
        <position position="397"/>
    </location>
    <ligand>
        <name>meso-2,6-diaminopimelate</name>
        <dbReference type="ChEBI" id="CHEBI:57791"/>
    </ligand>
</feature>
<feature type="binding site" evidence="7">
    <location>
        <position position="198"/>
    </location>
    <ligand>
        <name>UDP-N-acetyl-alpha-D-muramoyl-L-alanyl-D-glutamate</name>
        <dbReference type="ChEBI" id="CHEBI:83900"/>
    </ligand>
</feature>
<dbReference type="SUPFAM" id="SSF53623">
    <property type="entry name" value="MurD-like peptide ligases, catalytic domain"/>
    <property type="match status" value="1"/>
</dbReference>
<comment type="caution">
    <text evidence="12">The sequence shown here is derived from an EMBL/GenBank/DDBJ whole genome shotgun (WGS) entry which is preliminary data.</text>
</comment>
<feature type="domain" description="Mur ligase C-terminal" evidence="10">
    <location>
        <begin position="350"/>
        <end position="474"/>
    </location>
</feature>
<feature type="binding site" evidence="7">
    <location>
        <begin position="421"/>
        <end position="424"/>
    </location>
    <ligand>
        <name>meso-2,6-diaminopimelate</name>
        <dbReference type="ChEBI" id="CHEBI:57791"/>
    </ligand>
</feature>
<dbReference type="GO" id="GO:0009252">
    <property type="term" value="P:peptidoglycan biosynthetic process"/>
    <property type="evidence" value="ECO:0007669"/>
    <property type="project" value="UniProtKB-UniRule"/>
</dbReference>
<dbReference type="SUPFAM" id="SSF63418">
    <property type="entry name" value="MurE/MurF N-terminal domain"/>
    <property type="match status" value="1"/>
</dbReference>
<evidence type="ECO:0000313" key="13">
    <source>
        <dbReference type="Proteomes" id="UP000054785"/>
    </source>
</evidence>
<evidence type="ECO:0000256" key="1">
    <source>
        <dbReference type="ARBA" id="ARBA00005898"/>
    </source>
</evidence>
<dbReference type="PANTHER" id="PTHR23135:SF4">
    <property type="entry name" value="UDP-N-ACETYLMURAMOYL-L-ALANYL-D-GLUTAMATE--2,6-DIAMINOPIMELATE LIGASE MURE HOMOLOG, CHLOROPLASTIC"/>
    <property type="match status" value="1"/>
</dbReference>
<dbReference type="GO" id="GO:0051301">
    <property type="term" value="P:cell division"/>
    <property type="evidence" value="ECO:0007669"/>
    <property type="project" value="UniProtKB-KW"/>
</dbReference>
<dbReference type="GO" id="GO:0005737">
    <property type="term" value="C:cytoplasm"/>
    <property type="evidence" value="ECO:0007669"/>
    <property type="project" value="UniProtKB-SubCell"/>
</dbReference>
<comment type="function">
    <text evidence="7">Catalyzes the addition of meso-diaminopimelic acid to the nucleotide precursor UDP-N-acetylmuramoyl-L-alanyl-D-glutamate (UMAG) in the biosynthesis of bacterial cell-wall peptidoglycan.</text>
</comment>
<comment type="catalytic activity">
    <reaction evidence="7">
        <text>UDP-N-acetyl-alpha-D-muramoyl-L-alanyl-D-glutamate + meso-2,6-diaminopimelate + ATP = UDP-N-acetyl-alpha-D-muramoyl-L-alanyl-gamma-D-glutamyl-meso-2,6-diaminopimelate + ADP + phosphate + H(+)</text>
        <dbReference type="Rhea" id="RHEA:23676"/>
        <dbReference type="ChEBI" id="CHEBI:15378"/>
        <dbReference type="ChEBI" id="CHEBI:30616"/>
        <dbReference type="ChEBI" id="CHEBI:43474"/>
        <dbReference type="ChEBI" id="CHEBI:57791"/>
        <dbReference type="ChEBI" id="CHEBI:83900"/>
        <dbReference type="ChEBI" id="CHEBI:83905"/>
        <dbReference type="ChEBI" id="CHEBI:456216"/>
        <dbReference type="EC" id="6.3.2.13"/>
    </reaction>
</comment>
<evidence type="ECO:0000256" key="7">
    <source>
        <dbReference type="HAMAP-Rule" id="MF_00208"/>
    </source>
</evidence>
<feature type="binding site" evidence="7">
    <location>
        <position position="46"/>
    </location>
    <ligand>
        <name>UDP-N-acetyl-alpha-D-muramoyl-L-alanyl-D-glutamate</name>
        <dbReference type="ChEBI" id="CHEBI:83900"/>
    </ligand>
</feature>
<dbReference type="Gene3D" id="3.40.1390.10">
    <property type="entry name" value="MurE/MurF, N-terminal domain"/>
    <property type="match status" value="1"/>
</dbReference>
<keyword evidence="3 7" id="KW-0133">Cell shape</keyword>
<feature type="binding site" evidence="7">
    <location>
        <position position="472"/>
    </location>
    <ligand>
        <name>meso-2,6-diaminopimelate</name>
        <dbReference type="ChEBI" id="CHEBI:57791"/>
    </ligand>
</feature>
<dbReference type="AlphaFoldDB" id="A0A0W0TVI3"/>
<dbReference type="Proteomes" id="UP000054785">
    <property type="component" value="Unassembled WGS sequence"/>
</dbReference>
<name>A0A0W0TVI3_9GAMM</name>
<feature type="domain" description="Mur ligase central" evidence="11">
    <location>
        <begin position="127"/>
        <end position="327"/>
    </location>
</feature>
<dbReference type="EC" id="6.3.2.13" evidence="7"/>
<comment type="subcellular location">
    <subcellularLocation>
        <location evidence="7 8">Cytoplasm</location>
    </subcellularLocation>
</comment>
<dbReference type="GO" id="GO:0000287">
    <property type="term" value="F:magnesium ion binding"/>
    <property type="evidence" value="ECO:0007669"/>
    <property type="project" value="UniProtKB-UniRule"/>
</dbReference>
<organism evidence="12 13">
    <name type="scientific">Legionella geestiana</name>
    <dbReference type="NCBI Taxonomy" id="45065"/>
    <lineage>
        <taxon>Bacteria</taxon>
        <taxon>Pseudomonadati</taxon>
        <taxon>Pseudomonadota</taxon>
        <taxon>Gammaproteobacteria</taxon>
        <taxon>Legionellales</taxon>
        <taxon>Legionellaceae</taxon>
        <taxon>Legionella</taxon>
    </lineage>
</organism>
<dbReference type="SUPFAM" id="SSF53244">
    <property type="entry name" value="MurD-like peptide ligases, peptide-binding domain"/>
    <property type="match status" value="1"/>
</dbReference>
<keyword evidence="7" id="KW-0460">Magnesium</keyword>
<dbReference type="GO" id="GO:0071555">
    <property type="term" value="P:cell wall organization"/>
    <property type="evidence" value="ECO:0007669"/>
    <property type="project" value="UniProtKB-KW"/>
</dbReference>
<dbReference type="GO" id="GO:0005524">
    <property type="term" value="F:ATP binding"/>
    <property type="evidence" value="ECO:0007669"/>
    <property type="project" value="UniProtKB-UniRule"/>
</dbReference>
<keyword evidence="2 7" id="KW-0132">Cell division</keyword>
<keyword evidence="13" id="KW-1185">Reference proteome</keyword>
<evidence type="ECO:0000259" key="9">
    <source>
        <dbReference type="Pfam" id="PF01225"/>
    </source>
</evidence>
<feature type="binding site" evidence="7">
    <location>
        <position position="170"/>
    </location>
    <ligand>
        <name>UDP-N-acetyl-alpha-D-muramoyl-L-alanyl-D-glutamate</name>
        <dbReference type="ChEBI" id="CHEBI:83900"/>
    </ligand>
</feature>
<dbReference type="Pfam" id="PF08245">
    <property type="entry name" value="Mur_ligase_M"/>
    <property type="match status" value="1"/>
</dbReference>
<keyword evidence="5 7" id="KW-0131">Cell cycle</keyword>
<dbReference type="Gene3D" id="3.90.190.20">
    <property type="entry name" value="Mur ligase, C-terminal domain"/>
    <property type="match status" value="1"/>
</dbReference>
<evidence type="ECO:0000256" key="8">
    <source>
        <dbReference type="RuleBase" id="RU004135"/>
    </source>
</evidence>
<dbReference type="NCBIfam" id="TIGR01085">
    <property type="entry name" value="murE"/>
    <property type="match status" value="1"/>
</dbReference>
<keyword evidence="7" id="KW-0547">Nucleotide-binding</keyword>
<comment type="pathway">
    <text evidence="7 8">Cell wall biogenesis; peptidoglycan biosynthesis.</text>
</comment>
<dbReference type="InterPro" id="IPR036565">
    <property type="entry name" value="Mur-like_cat_sf"/>
</dbReference>
<feature type="binding site" evidence="7">
    <location>
        <begin position="171"/>
        <end position="172"/>
    </location>
    <ligand>
        <name>UDP-N-acetyl-alpha-D-muramoyl-L-alanyl-D-glutamate</name>
        <dbReference type="ChEBI" id="CHEBI:83900"/>
    </ligand>
</feature>
<feature type="binding site" evidence="7">
    <location>
        <begin position="129"/>
        <end position="135"/>
    </location>
    <ligand>
        <name>ATP</name>
        <dbReference type="ChEBI" id="CHEBI:30616"/>
    </ligand>
</feature>
<dbReference type="NCBIfam" id="NF001126">
    <property type="entry name" value="PRK00139.1-4"/>
    <property type="match status" value="1"/>
</dbReference>
<comment type="caution">
    <text evidence="7">Lacks conserved residue(s) required for the propagation of feature annotation.</text>
</comment>
<evidence type="ECO:0000256" key="2">
    <source>
        <dbReference type="ARBA" id="ARBA00022618"/>
    </source>
</evidence>
<dbReference type="GO" id="GO:0008765">
    <property type="term" value="F:UDP-N-acetylmuramoylalanyl-D-glutamate-2,6-diaminopimelate ligase activity"/>
    <property type="evidence" value="ECO:0007669"/>
    <property type="project" value="UniProtKB-UniRule"/>
</dbReference>
<keyword evidence="7 12" id="KW-0436">Ligase</keyword>
<evidence type="ECO:0000313" key="12">
    <source>
        <dbReference type="EMBL" id="KTC99729.1"/>
    </source>
</evidence>